<feature type="transmembrane region" description="Helical" evidence="9">
    <location>
        <begin position="196"/>
        <end position="215"/>
    </location>
</feature>
<evidence type="ECO:0000256" key="1">
    <source>
        <dbReference type="ARBA" id="ARBA00004651"/>
    </source>
</evidence>
<feature type="transmembrane region" description="Helical" evidence="9">
    <location>
        <begin position="125"/>
        <end position="147"/>
    </location>
</feature>
<evidence type="ECO:0000256" key="9">
    <source>
        <dbReference type="SAM" id="Phobius"/>
    </source>
</evidence>
<feature type="transmembrane region" description="Helical" evidence="9">
    <location>
        <begin position="32"/>
        <end position="50"/>
    </location>
</feature>
<sequence length="435" mass="46103">MTAPAPTPATADAAPHGAAAVFRVVTGNFLEMYDFMVYGFYATAIGHAFFPAKSAFASLMLSLATFGAGFLMRPIGALVLGGYIDRHGRRKGLILTLGLMSAGVLLIAFVPGYGTIGVLAPVLVLLGRLLQGFSAGAELGGVSVYLAEIATPGRRGFYVAWQSASQQVAVVFAAALGVALHALLSDSVMDSWGWRVPFAIGSLIVPLIFLIRRSLQETPEFAARQAPDLAGIARSLRANVGLILAGVGMVMMTTVSFYLITAYMPTYGRAELHLSELDSLVVTGCIGLSNFVWLPVMGALSDRIGRKPLLVFASVAMLLTVWPALQWLVDAPSFGRLLLVGEWLSLLYGAYNGAMVVALTEVMPAEVRTTGFSLAYSLATATMGGFTPAVSTWLIHTTHSRAAPALWLSLAALIGLVCTWLLFRRQRGAGTFHAA</sequence>
<dbReference type="AlphaFoldDB" id="A0A2P5Z443"/>
<feature type="domain" description="Major facilitator superfamily (MFS) profile" evidence="10">
    <location>
        <begin position="20"/>
        <end position="427"/>
    </location>
</feature>
<dbReference type="GO" id="GO:0015293">
    <property type="term" value="F:symporter activity"/>
    <property type="evidence" value="ECO:0007669"/>
    <property type="project" value="UniProtKB-KW"/>
</dbReference>
<dbReference type="Pfam" id="PF07690">
    <property type="entry name" value="MFS_1"/>
    <property type="match status" value="1"/>
</dbReference>
<keyword evidence="8 9" id="KW-0472">Membrane</keyword>
<evidence type="ECO:0000256" key="3">
    <source>
        <dbReference type="ARBA" id="ARBA00022448"/>
    </source>
</evidence>
<feature type="transmembrane region" description="Helical" evidence="9">
    <location>
        <begin position="168"/>
        <end position="184"/>
    </location>
</feature>
<dbReference type="GeneID" id="93880925"/>
<keyword evidence="3" id="KW-0813">Transport</keyword>
<keyword evidence="4" id="KW-1003">Cell membrane</keyword>
<evidence type="ECO:0000256" key="6">
    <source>
        <dbReference type="ARBA" id="ARBA00022847"/>
    </source>
</evidence>
<dbReference type="PANTHER" id="PTHR43528:SF6">
    <property type="entry name" value="CITRATE-PROTON SYMPORTER"/>
    <property type="match status" value="1"/>
</dbReference>
<dbReference type="NCBIfam" id="NF011656">
    <property type="entry name" value="PRK15075.1"/>
    <property type="match status" value="1"/>
</dbReference>
<evidence type="ECO:0000256" key="8">
    <source>
        <dbReference type="ARBA" id="ARBA00023136"/>
    </source>
</evidence>
<feature type="transmembrane region" description="Helical" evidence="9">
    <location>
        <begin position="374"/>
        <end position="396"/>
    </location>
</feature>
<evidence type="ECO:0000256" key="5">
    <source>
        <dbReference type="ARBA" id="ARBA00022692"/>
    </source>
</evidence>
<evidence type="ECO:0000313" key="12">
    <source>
        <dbReference type="Proteomes" id="UP000247346"/>
    </source>
</evidence>
<feature type="transmembrane region" description="Helical" evidence="9">
    <location>
        <begin position="92"/>
        <end position="113"/>
    </location>
</feature>
<gene>
    <name evidence="11" type="ORF">XsacCFBP4641_10340</name>
</gene>
<comment type="subcellular location">
    <subcellularLocation>
        <location evidence="1">Cell membrane</location>
        <topology evidence="1">Multi-pass membrane protein</topology>
    </subcellularLocation>
</comment>
<evidence type="ECO:0000256" key="7">
    <source>
        <dbReference type="ARBA" id="ARBA00022989"/>
    </source>
</evidence>
<evidence type="ECO:0000259" key="10">
    <source>
        <dbReference type="PROSITE" id="PS50850"/>
    </source>
</evidence>
<evidence type="ECO:0000313" key="11">
    <source>
        <dbReference type="EMBL" id="PPU82558.1"/>
    </source>
</evidence>
<feature type="transmembrane region" description="Helical" evidence="9">
    <location>
        <begin position="402"/>
        <end position="423"/>
    </location>
</feature>
<dbReference type="FunFam" id="1.20.1250.20:FF:000001">
    <property type="entry name" value="Dicarboxylate MFS transporter"/>
    <property type="match status" value="1"/>
</dbReference>
<dbReference type="InterPro" id="IPR020846">
    <property type="entry name" value="MFS_dom"/>
</dbReference>
<protein>
    <submittedName>
        <fullName evidence="11">MFS transporter</fullName>
    </submittedName>
</protein>
<dbReference type="PROSITE" id="PS00217">
    <property type="entry name" value="SUGAR_TRANSPORT_2"/>
    <property type="match status" value="1"/>
</dbReference>
<organism evidence="11 12">
    <name type="scientific">Xanthomonas sacchari</name>
    <dbReference type="NCBI Taxonomy" id="56458"/>
    <lineage>
        <taxon>Bacteria</taxon>
        <taxon>Pseudomonadati</taxon>
        <taxon>Pseudomonadota</taxon>
        <taxon>Gammaproteobacteria</taxon>
        <taxon>Lysobacterales</taxon>
        <taxon>Lysobacteraceae</taxon>
        <taxon>Xanthomonas</taxon>
    </lineage>
</organism>
<feature type="transmembrane region" description="Helical" evidence="9">
    <location>
        <begin position="56"/>
        <end position="80"/>
    </location>
</feature>
<dbReference type="PROSITE" id="PS00216">
    <property type="entry name" value="SUGAR_TRANSPORT_1"/>
    <property type="match status" value="1"/>
</dbReference>
<name>A0A2P5Z443_9XANT</name>
<feature type="transmembrane region" description="Helical" evidence="9">
    <location>
        <begin position="341"/>
        <end position="362"/>
    </location>
</feature>
<dbReference type="GO" id="GO:0005886">
    <property type="term" value="C:plasma membrane"/>
    <property type="evidence" value="ECO:0007669"/>
    <property type="project" value="UniProtKB-SubCell"/>
</dbReference>
<feature type="transmembrane region" description="Helical" evidence="9">
    <location>
        <begin position="280"/>
        <end position="300"/>
    </location>
</feature>
<dbReference type="RefSeq" id="WP_010340321.1">
    <property type="nucleotide sequence ID" value="NZ_CP132343.1"/>
</dbReference>
<dbReference type="InterPro" id="IPR051084">
    <property type="entry name" value="H+-coupled_symporters"/>
</dbReference>
<feature type="transmembrane region" description="Helical" evidence="9">
    <location>
        <begin position="236"/>
        <end position="260"/>
    </location>
</feature>
<dbReference type="Proteomes" id="UP000247346">
    <property type="component" value="Unassembled WGS sequence"/>
</dbReference>
<feature type="transmembrane region" description="Helical" evidence="9">
    <location>
        <begin position="309"/>
        <end position="329"/>
    </location>
</feature>
<accession>A0A2P5Z443</accession>
<dbReference type="OrthoDB" id="3690818at2"/>
<reference evidence="11 12" key="1">
    <citation type="submission" date="2016-08" db="EMBL/GenBank/DDBJ databases">
        <authorList>
            <person name="Seilhamer J.J."/>
        </authorList>
    </citation>
    <scope>NUCLEOTIDE SEQUENCE [LARGE SCALE GENOMIC DNA]</scope>
    <source>
        <strain evidence="11 12">CFBP4641</strain>
    </source>
</reference>
<comment type="caution">
    <text evidence="11">The sequence shown here is derived from an EMBL/GenBank/DDBJ whole genome shotgun (WGS) entry which is preliminary data.</text>
</comment>
<dbReference type="InterPro" id="IPR005829">
    <property type="entry name" value="Sugar_transporter_CS"/>
</dbReference>
<dbReference type="InterPro" id="IPR036259">
    <property type="entry name" value="MFS_trans_sf"/>
</dbReference>
<dbReference type="PROSITE" id="PS50850">
    <property type="entry name" value="MFS"/>
    <property type="match status" value="1"/>
</dbReference>
<comment type="similarity">
    <text evidence="2">Belongs to the major facilitator superfamily. Metabolite:H+ Symporter (MHS) family (TC 2.A.1.6) family.</text>
</comment>
<dbReference type="InterPro" id="IPR011701">
    <property type="entry name" value="MFS"/>
</dbReference>
<dbReference type="PANTHER" id="PTHR43528">
    <property type="entry name" value="ALPHA-KETOGLUTARATE PERMEASE"/>
    <property type="match status" value="1"/>
</dbReference>
<dbReference type="EMBL" id="MDEK01000008">
    <property type="protein sequence ID" value="PPU82558.1"/>
    <property type="molecule type" value="Genomic_DNA"/>
</dbReference>
<evidence type="ECO:0000256" key="2">
    <source>
        <dbReference type="ARBA" id="ARBA00008240"/>
    </source>
</evidence>
<proteinExistence type="inferred from homology"/>
<keyword evidence="7 9" id="KW-1133">Transmembrane helix</keyword>
<dbReference type="SUPFAM" id="SSF103473">
    <property type="entry name" value="MFS general substrate transporter"/>
    <property type="match status" value="1"/>
</dbReference>
<dbReference type="Gene3D" id="1.20.1250.20">
    <property type="entry name" value="MFS general substrate transporter like domains"/>
    <property type="match status" value="2"/>
</dbReference>
<keyword evidence="5 9" id="KW-0812">Transmembrane</keyword>
<dbReference type="STRING" id="56458.SB85_14520"/>
<evidence type="ECO:0000256" key="4">
    <source>
        <dbReference type="ARBA" id="ARBA00022475"/>
    </source>
</evidence>
<keyword evidence="6" id="KW-0769">Symport</keyword>